<gene>
    <name evidence="1" type="ORF">ADN00_03835</name>
</gene>
<protein>
    <submittedName>
        <fullName evidence="1">Uncharacterized protein</fullName>
    </submittedName>
</protein>
<sequence length="74" mass="8472">MESQSAYGLMGLFYLIWMSWELQEQEDGGFRAGMETVRVRIARPPSTPPYLVLINRKSKKMVGFGRGGRPFESE</sequence>
<dbReference type="EMBL" id="LGCL01000015">
    <property type="protein sequence ID" value="KPL79031.1"/>
    <property type="molecule type" value="Genomic_DNA"/>
</dbReference>
<reference evidence="1 2" key="1">
    <citation type="submission" date="2015-07" db="EMBL/GenBank/DDBJ databases">
        <title>Genome sequence of Ornatilinea apprima DSM 23815.</title>
        <authorList>
            <person name="Hemp J."/>
            <person name="Ward L.M."/>
            <person name="Pace L.A."/>
            <person name="Fischer W.W."/>
        </authorList>
    </citation>
    <scope>NUCLEOTIDE SEQUENCE [LARGE SCALE GENOMIC DNA]</scope>
    <source>
        <strain evidence="1 2">P3M-1</strain>
    </source>
</reference>
<evidence type="ECO:0000313" key="1">
    <source>
        <dbReference type="EMBL" id="KPL79031.1"/>
    </source>
</evidence>
<organism evidence="1 2">
    <name type="scientific">Ornatilinea apprima</name>
    <dbReference type="NCBI Taxonomy" id="1134406"/>
    <lineage>
        <taxon>Bacteria</taxon>
        <taxon>Bacillati</taxon>
        <taxon>Chloroflexota</taxon>
        <taxon>Anaerolineae</taxon>
        <taxon>Anaerolineales</taxon>
        <taxon>Anaerolineaceae</taxon>
        <taxon>Ornatilinea</taxon>
    </lineage>
</organism>
<dbReference type="Proteomes" id="UP000050417">
    <property type="component" value="Unassembled WGS sequence"/>
</dbReference>
<proteinExistence type="predicted"/>
<comment type="caution">
    <text evidence="1">The sequence shown here is derived from an EMBL/GenBank/DDBJ whole genome shotgun (WGS) entry which is preliminary data.</text>
</comment>
<keyword evidence="2" id="KW-1185">Reference proteome</keyword>
<dbReference type="AlphaFoldDB" id="A0A0P6XUY8"/>
<name>A0A0P6XUY8_9CHLR</name>
<accession>A0A0P6XUY8</accession>
<evidence type="ECO:0000313" key="2">
    <source>
        <dbReference type="Proteomes" id="UP000050417"/>
    </source>
</evidence>